<dbReference type="InterPro" id="IPR047957">
    <property type="entry name" value="ABC_AprD-like_6TM"/>
</dbReference>
<keyword evidence="5" id="KW-0547">Nucleotide-binding</keyword>
<feature type="transmembrane region" description="Helical" evidence="9">
    <location>
        <begin position="12"/>
        <end position="34"/>
    </location>
</feature>
<dbReference type="Gene3D" id="3.40.50.300">
    <property type="entry name" value="P-loop containing nucleotide triphosphate hydrolases"/>
    <property type="match status" value="1"/>
</dbReference>
<feature type="domain" description="ABC transporter" evidence="10">
    <location>
        <begin position="321"/>
        <end position="558"/>
    </location>
</feature>
<dbReference type="RefSeq" id="WP_109017132.1">
    <property type="nucleotide sequence ID" value="NZ_BDOQ01000024.1"/>
</dbReference>
<keyword evidence="13" id="KW-1185">Reference proteome</keyword>
<dbReference type="AlphaFoldDB" id="A0A2R5FCQ1"/>
<dbReference type="InterPro" id="IPR036640">
    <property type="entry name" value="ABC1_TM_sf"/>
</dbReference>
<reference evidence="12 13" key="1">
    <citation type="journal article" date="2018" name="Environ. Microbiol.">
        <title>Isolation and genomic characterization of Novimethylophilus kurashikiensis gen. nov. sp. nov., a new lanthanide-dependent methylotrophic species of Methylophilaceae.</title>
        <authorList>
            <person name="Lv H."/>
            <person name="Sahin N."/>
            <person name="Tani A."/>
        </authorList>
    </citation>
    <scope>NUCLEOTIDE SEQUENCE [LARGE SCALE GENOMIC DNA]</scope>
    <source>
        <strain evidence="12 13">La2-4</strain>
    </source>
</reference>
<feature type="transmembrane region" description="Helical" evidence="9">
    <location>
        <begin position="49"/>
        <end position="67"/>
    </location>
</feature>
<dbReference type="PROSITE" id="PS00211">
    <property type="entry name" value="ABC_TRANSPORTER_1"/>
    <property type="match status" value="1"/>
</dbReference>
<dbReference type="SUPFAM" id="SSF52540">
    <property type="entry name" value="P-loop containing nucleoside triphosphate hydrolases"/>
    <property type="match status" value="1"/>
</dbReference>
<feature type="domain" description="ABC transmembrane type-1" evidence="11">
    <location>
        <begin position="16"/>
        <end position="291"/>
    </location>
</feature>
<dbReference type="GO" id="GO:0005886">
    <property type="term" value="C:plasma membrane"/>
    <property type="evidence" value="ECO:0007669"/>
    <property type="project" value="UniProtKB-SubCell"/>
</dbReference>
<accession>A0A2R5FCQ1</accession>
<dbReference type="InterPro" id="IPR039421">
    <property type="entry name" value="Type_1_exporter"/>
</dbReference>
<dbReference type="GO" id="GO:0030256">
    <property type="term" value="C:type I protein secretion system complex"/>
    <property type="evidence" value="ECO:0007669"/>
    <property type="project" value="InterPro"/>
</dbReference>
<dbReference type="GO" id="GO:0016887">
    <property type="term" value="F:ATP hydrolysis activity"/>
    <property type="evidence" value="ECO:0007669"/>
    <property type="project" value="InterPro"/>
</dbReference>
<dbReference type="Gene3D" id="1.20.1560.10">
    <property type="entry name" value="ABC transporter type 1, transmembrane domain"/>
    <property type="match status" value="1"/>
</dbReference>
<comment type="subcellular location">
    <subcellularLocation>
        <location evidence="1">Cell membrane</location>
        <topology evidence="1">Multi-pass membrane protein</topology>
    </subcellularLocation>
</comment>
<keyword evidence="8 9" id="KW-0472">Membrane</keyword>
<dbReference type="GO" id="GO:0140359">
    <property type="term" value="F:ABC-type transporter activity"/>
    <property type="evidence" value="ECO:0007669"/>
    <property type="project" value="InterPro"/>
</dbReference>
<dbReference type="PROSITE" id="PS50893">
    <property type="entry name" value="ABC_TRANSPORTER_2"/>
    <property type="match status" value="1"/>
</dbReference>
<keyword evidence="3" id="KW-1003">Cell membrane</keyword>
<gene>
    <name evidence="12" type="ORF">NMK_3610</name>
</gene>
<dbReference type="InterPro" id="IPR027417">
    <property type="entry name" value="P-loop_NTPase"/>
</dbReference>
<keyword evidence="7 9" id="KW-1133">Transmembrane helix</keyword>
<evidence type="ECO:0000313" key="13">
    <source>
        <dbReference type="Proteomes" id="UP000245081"/>
    </source>
</evidence>
<dbReference type="InterPro" id="IPR017871">
    <property type="entry name" value="ABC_transporter-like_CS"/>
</dbReference>
<dbReference type="Proteomes" id="UP000245081">
    <property type="component" value="Unassembled WGS sequence"/>
</dbReference>
<dbReference type="InterPro" id="IPR011527">
    <property type="entry name" value="ABC1_TM_dom"/>
</dbReference>
<protein>
    <recommendedName>
        <fullName evidence="14">ATP-binding cassette, subfamily C, bacterial</fullName>
    </recommendedName>
</protein>
<evidence type="ECO:0000259" key="11">
    <source>
        <dbReference type="PROSITE" id="PS50929"/>
    </source>
</evidence>
<evidence type="ECO:0000256" key="4">
    <source>
        <dbReference type="ARBA" id="ARBA00022692"/>
    </source>
</evidence>
<dbReference type="FunFam" id="3.40.50.300:FF:001444">
    <property type="entry name" value="ABC transporter ATP-binding protein"/>
    <property type="match status" value="1"/>
</dbReference>
<keyword evidence="6" id="KW-0067">ATP-binding</keyword>
<dbReference type="SMART" id="SM00382">
    <property type="entry name" value="AAA"/>
    <property type="match status" value="1"/>
</dbReference>
<dbReference type="PANTHER" id="PTHR24221">
    <property type="entry name" value="ATP-BINDING CASSETTE SUB-FAMILY B"/>
    <property type="match status" value="1"/>
</dbReference>
<evidence type="ECO:0000256" key="7">
    <source>
        <dbReference type="ARBA" id="ARBA00022989"/>
    </source>
</evidence>
<dbReference type="GO" id="GO:0034040">
    <property type="term" value="F:ATPase-coupled lipid transmembrane transporter activity"/>
    <property type="evidence" value="ECO:0007669"/>
    <property type="project" value="TreeGrafter"/>
</dbReference>
<dbReference type="EMBL" id="BDOQ01000024">
    <property type="protein sequence ID" value="GBG15987.1"/>
    <property type="molecule type" value="Genomic_DNA"/>
</dbReference>
<dbReference type="PROSITE" id="PS50929">
    <property type="entry name" value="ABC_TM1F"/>
    <property type="match status" value="1"/>
</dbReference>
<dbReference type="CDD" id="cd18586">
    <property type="entry name" value="ABC_6TM_PrtD_like"/>
    <property type="match status" value="1"/>
</dbReference>
<evidence type="ECO:0000256" key="6">
    <source>
        <dbReference type="ARBA" id="ARBA00022840"/>
    </source>
</evidence>
<evidence type="ECO:0000256" key="8">
    <source>
        <dbReference type="ARBA" id="ARBA00023136"/>
    </source>
</evidence>
<evidence type="ECO:0000256" key="5">
    <source>
        <dbReference type="ARBA" id="ARBA00022741"/>
    </source>
</evidence>
<evidence type="ECO:0000256" key="2">
    <source>
        <dbReference type="ARBA" id="ARBA00022448"/>
    </source>
</evidence>
<dbReference type="SUPFAM" id="SSF90123">
    <property type="entry name" value="ABC transporter transmembrane region"/>
    <property type="match status" value="1"/>
</dbReference>
<dbReference type="Pfam" id="PF00664">
    <property type="entry name" value="ABC_membrane"/>
    <property type="match status" value="1"/>
</dbReference>
<feature type="transmembrane region" description="Helical" evidence="9">
    <location>
        <begin position="147"/>
        <end position="165"/>
    </location>
</feature>
<dbReference type="PANTHER" id="PTHR24221:SF248">
    <property type="entry name" value="ABC TRANSPORTER TRANSMEMBRANE REGION"/>
    <property type="match status" value="1"/>
</dbReference>
<evidence type="ECO:0000256" key="9">
    <source>
        <dbReference type="SAM" id="Phobius"/>
    </source>
</evidence>
<dbReference type="InterPro" id="IPR003593">
    <property type="entry name" value="AAA+_ATPase"/>
</dbReference>
<evidence type="ECO:0000313" key="12">
    <source>
        <dbReference type="EMBL" id="GBG15987.1"/>
    </source>
</evidence>
<dbReference type="InterPro" id="IPR010128">
    <property type="entry name" value="ATPase_T1SS_PrtD-like"/>
</dbReference>
<dbReference type="Pfam" id="PF00005">
    <property type="entry name" value="ABC_tran"/>
    <property type="match status" value="1"/>
</dbReference>
<evidence type="ECO:0008006" key="14">
    <source>
        <dbReference type="Google" id="ProtNLM"/>
    </source>
</evidence>
<name>A0A2R5FCQ1_9PROT</name>
<keyword evidence="4 9" id="KW-0812">Transmembrane</keyword>
<sequence length="568" mass="61638">MYKFVKRYFRQYLVYACVFSAFINILMLTLPIYMMQTFDRVFTSRSNETLFMLTLAATFALGISWALELLRARLMGSAGVIMDEHLGRRVLSGVIRHAARLEGKDHAQGLRDVAVMRTFLTGQSAFSLFDAPWAVFYMVIIYLFHPLLGAVATVGAVLLFALAVANEKLTRQPLRDASQAQRRSSRFIDAALRNAEVVSAMGMQAGVERRWHDFNAEVIGLQGTAANRALLITTTTKSLRTLIQVAMMAAGAWLVIDQHVTPGIMMAGTLILSRALAPVETAISTWKQFVEARESFANMDKLLAATHAEQGMELPAPKGLLQADRVTFAAPGTQRMTLKGISFELQPGETVGVIGPSAAGKSTLVRLLVGVWKPMNGAVRLDGADVSTWPREHIGQFVGYLPQDVELFAGSVAENICRLGDPATSHEAIVKAAQLAGVHDMILRLPKGYDTEIGESGTVLSGGQRQRIALARAVYGDPCLVILDEPNANLDAEGEEALARCIHGLREQGATLVIVTHKPSGLTQADKILVLRDGAVELFGPRTEVMAKFARPAGAPQMAVVKEGGNNV</sequence>
<comment type="caution">
    <text evidence="12">The sequence shown here is derived from an EMBL/GenBank/DDBJ whole genome shotgun (WGS) entry which is preliminary data.</text>
</comment>
<proteinExistence type="predicted"/>
<organism evidence="12 13">
    <name type="scientific">Novimethylophilus kurashikiensis</name>
    <dbReference type="NCBI Taxonomy" id="1825523"/>
    <lineage>
        <taxon>Bacteria</taxon>
        <taxon>Pseudomonadati</taxon>
        <taxon>Pseudomonadota</taxon>
        <taxon>Betaproteobacteria</taxon>
        <taxon>Nitrosomonadales</taxon>
        <taxon>Methylophilaceae</taxon>
        <taxon>Novimethylophilus</taxon>
    </lineage>
</organism>
<dbReference type="GO" id="GO:0030253">
    <property type="term" value="P:protein secretion by the type I secretion system"/>
    <property type="evidence" value="ECO:0007669"/>
    <property type="project" value="InterPro"/>
</dbReference>
<dbReference type="GO" id="GO:0005524">
    <property type="term" value="F:ATP binding"/>
    <property type="evidence" value="ECO:0007669"/>
    <property type="project" value="UniProtKB-KW"/>
</dbReference>
<evidence type="ECO:0000256" key="3">
    <source>
        <dbReference type="ARBA" id="ARBA00022475"/>
    </source>
</evidence>
<dbReference type="NCBIfam" id="TIGR01842">
    <property type="entry name" value="type_I_sec_PrtD"/>
    <property type="match status" value="1"/>
</dbReference>
<dbReference type="CDD" id="cd03246">
    <property type="entry name" value="ABCC_Protease_Secretion"/>
    <property type="match status" value="1"/>
</dbReference>
<evidence type="ECO:0000256" key="1">
    <source>
        <dbReference type="ARBA" id="ARBA00004651"/>
    </source>
</evidence>
<evidence type="ECO:0000259" key="10">
    <source>
        <dbReference type="PROSITE" id="PS50893"/>
    </source>
</evidence>
<dbReference type="OrthoDB" id="8554730at2"/>
<keyword evidence="2" id="KW-0813">Transport</keyword>
<dbReference type="InterPro" id="IPR003439">
    <property type="entry name" value="ABC_transporter-like_ATP-bd"/>
</dbReference>